<sequence length="62" mass="7151">MRGGAWSSVGKKIEKPLMLALCQKYGVPKEFYNAQTFRKDKNLAYDREVDFKLYNTDKSNTG</sequence>
<evidence type="ECO:0000313" key="2">
    <source>
        <dbReference type="Proteomes" id="UP000046090"/>
    </source>
</evidence>
<dbReference type="STRING" id="1216962.BN341_18770"/>
<evidence type="ECO:0000313" key="1">
    <source>
        <dbReference type="EMBL" id="CRI33722.1"/>
    </source>
</evidence>
<keyword evidence="2" id="KW-1185">Reference proteome</keyword>
<gene>
    <name evidence="1" type="ORF">HHE01_14080</name>
</gene>
<dbReference type="InterPro" id="IPR019042">
    <property type="entry name" value="Restrct_endonuc_II_CfrBI"/>
</dbReference>
<dbReference type="AlphaFoldDB" id="A0A0K2XPU7"/>
<name>A0A0K2XPU7_HELHE</name>
<dbReference type="EMBL" id="CDMK01000001">
    <property type="protein sequence ID" value="CRI33722.1"/>
    <property type="molecule type" value="Genomic_DNA"/>
</dbReference>
<organism evidence="1 2">
    <name type="scientific">Helicobacter heilmannii</name>
    <dbReference type="NCBI Taxonomy" id="35817"/>
    <lineage>
        <taxon>Bacteria</taxon>
        <taxon>Pseudomonadati</taxon>
        <taxon>Campylobacterota</taxon>
        <taxon>Epsilonproteobacteria</taxon>
        <taxon>Campylobacterales</taxon>
        <taxon>Helicobacteraceae</taxon>
        <taxon>Helicobacter</taxon>
    </lineage>
</organism>
<protein>
    <submittedName>
        <fullName evidence="1">Putative TYPE II RESTRICTION ENZYME</fullName>
    </submittedName>
</protein>
<reference evidence="2" key="1">
    <citation type="submission" date="2014-12" db="EMBL/GenBank/DDBJ databases">
        <authorList>
            <person name="Smet A."/>
        </authorList>
    </citation>
    <scope>NUCLEOTIDE SEQUENCE [LARGE SCALE GENOMIC DNA]</scope>
</reference>
<accession>A0A0K2XPU7</accession>
<dbReference type="Pfam" id="PF09516">
    <property type="entry name" value="RE_CfrBI"/>
    <property type="match status" value="1"/>
</dbReference>
<proteinExistence type="predicted"/>
<dbReference type="Proteomes" id="UP000046090">
    <property type="component" value="Unassembled WGS sequence"/>
</dbReference>